<dbReference type="PANTHER" id="PTHR33248">
    <property type="entry name" value="ZINC ION-BINDING PROTEIN"/>
    <property type="match status" value="1"/>
</dbReference>
<evidence type="ECO:0000256" key="5">
    <source>
        <dbReference type="SAM" id="Phobius"/>
    </source>
</evidence>
<feature type="transmembrane region" description="Helical" evidence="5">
    <location>
        <begin position="69"/>
        <end position="90"/>
    </location>
</feature>
<keyword evidence="3" id="KW-0862">Zinc</keyword>
<keyword evidence="5" id="KW-0812">Transmembrane</keyword>
<keyword evidence="1" id="KW-0479">Metal-binding</keyword>
<proteinExistence type="predicted"/>
<accession>A0AAV0DJP9</accession>
<feature type="domain" description="GRF-type" evidence="6">
    <location>
        <begin position="6"/>
        <end position="45"/>
    </location>
</feature>
<evidence type="ECO:0000259" key="6">
    <source>
        <dbReference type="PROSITE" id="PS51999"/>
    </source>
</evidence>
<organism evidence="7 8">
    <name type="scientific">Cuscuta epithymum</name>
    <dbReference type="NCBI Taxonomy" id="186058"/>
    <lineage>
        <taxon>Eukaryota</taxon>
        <taxon>Viridiplantae</taxon>
        <taxon>Streptophyta</taxon>
        <taxon>Embryophyta</taxon>
        <taxon>Tracheophyta</taxon>
        <taxon>Spermatophyta</taxon>
        <taxon>Magnoliopsida</taxon>
        <taxon>eudicotyledons</taxon>
        <taxon>Gunneridae</taxon>
        <taxon>Pentapetalae</taxon>
        <taxon>asterids</taxon>
        <taxon>lamiids</taxon>
        <taxon>Solanales</taxon>
        <taxon>Convolvulaceae</taxon>
        <taxon>Cuscuteae</taxon>
        <taxon>Cuscuta</taxon>
        <taxon>Cuscuta subgen. Cuscuta</taxon>
    </lineage>
</organism>
<sequence>MAYGNCLCGMPIKMMTSWTDENPGRRFVACSRRGCCSNFEWVDPGLLRKINNPQRVIDEAEPVKRKEKMWTVIWCVLGGIVMLLLFIILVGSEKKSLKDL</sequence>
<evidence type="ECO:0000256" key="1">
    <source>
        <dbReference type="ARBA" id="ARBA00022723"/>
    </source>
</evidence>
<dbReference type="AlphaFoldDB" id="A0AAV0DJP9"/>
<dbReference type="EMBL" id="CAMAPF010000117">
    <property type="protein sequence ID" value="CAH9102668.1"/>
    <property type="molecule type" value="Genomic_DNA"/>
</dbReference>
<evidence type="ECO:0000256" key="2">
    <source>
        <dbReference type="ARBA" id="ARBA00022771"/>
    </source>
</evidence>
<evidence type="ECO:0000313" key="8">
    <source>
        <dbReference type="Proteomes" id="UP001152523"/>
    </source>
</evidence>
<dbReference type="InterPro" id="IPR010666">
    <property type="entry name" value="Znf_GRF"/>
</dbReference>
<reference evidence="7" key="1">
    <citation type="submission" date="2022-07" db="EMBL/GenBank/DDBJ databases">
        <authorList>
            <person name="Macas J."/>
            <person name="Novak P."/>
            <person name="Neumann P."/>
        </authorList>
    </citation>
    <scope>NUCLEOTIDE SEQUENCE</scope>
</reference>
<keyword evidence="2 4" id="KW-0863">Zinc-finger</keyword>
<dbReference type="PROSITE" id="PS51999">
    <property type="entry name" value="ZF_GRF"/>
    <property type="match status" value="1"/>
</dbReference>
<protein>
    <recommendedName>
        <fullName evidence="6">GRF-type domain-containing protein</fullName>
    </recommendedName>
</protein>
<comment type="caution">
    <text evidence="7">The sequence shown here is derived from an EMBL/GenBank/DDBJ whole genome shotgun (WGS) entry which is preliminary data.</text>
</comment>
<gene>
    <name evidence="7" type="ORF">CEPIT_LOCUS16075</name>
</gene>
<evidence type="ECO:0000256" key="4">
    <source>
        <dbReference type="PROSITE-ProRule" id="PRU01343"/>
    </source>
</evidence>
<dbReference type="Proteomes" id="UP001152523">
    <property type="component" value="Unassembled WGS sequence"/>
</dbReference>
<keyword evidence="5" id="KW-1133">Transmembrane helix</keyword>
<keyword evidence="5" id="KW-0472">Membrane</keyword>
<keyword evidence="8" id="KW-1185">Reference proteome</keyword>
<name>A0AAV0DJP9_9ASTE</name>
<evidence type="ECO:0000256" key="3">
    <source>
        <dbReference type="ARBA" id="ARBA00022833"/>
    </source>
</evidence>
<dbReference type="GO" id="GO:0008270">
    <property type="term" value="F:zinc ion binding"/>
    <property type="evidence" value="ECO:0007669"/>
    <property type="project" value="UniProtKB-KW"/>
</dbReference>
<evidence type="ECO:0000313" key="7">
    <source>
        <dbReference type="EMBL" id="CAH9102668.1"/>
    </source>
</evidence>
<dbReference type="Pfam" id="PF06839">
    <property type="entry name" value="Zn_ribbon_GRF"/>
    <property type="match status" value="1"/>
</dbReference>